<gene>
    <name evidence="4" type="ORF">DS031_21060</name>
</gene>
<evidence type="ECO:0000256" key="2">
    <source>
        <dbReference type="SAM" id="Phobius"/>
    </source>
</evidence>
<dbReference type="PROSITE" id="PS50011">
    <property type="entry name" value="PROTEIN_KINASE_DOM"/>
    <property type="match status" value="1"/>
</dbReference>
<dbReference type="EMBL" id="QOCW01000032">
    <property type="protein sequence ID" value="RBW67653.1"/>
    <property type="molecule type" value="Genomic_DNA"/>
</dbReference>
<evidence type="ECO:0000313" key="5">
    <source>
        <dbReference type="Proteomes" id="UP000253314"/>
    </source>
</evidence>
<dbReference type="InterPro" id="IPR011009">
    <property type="entry name" value="Kinase-like_dom_sf"/>
</dbReference>
<dbReference type="SMART" id="SM00220">
    <property type="entry name" value="S_TKc"/>
    <property type="match status" value="1"/>
</dbReference>
<comment type="caution">
    <text evidence="4">The sequence shown here is derived from an EMBL/GenBank/DDBJ whole genome shotgun (WGS) entry which is preliminary data.</text>
</comment>
<dbReference type="GO" id="GO:0004674">
    <property type="term" value="F:protein serine/threonine kinase activity"/>
    <property type="evidence" value="ECO:0007669"/>
    <property type="project" value="TreeGrafter"/>
</dbReference>
<keyword evidence="2" id="KW-0812">Transmembrane</keyword>
<dbReference type="PANTHER" id="PTHR44167">
    <property type="entry name" value="OVARIAN-SPECIFIC SERINE/THREONINE-PROTEIN KINASE LOK-RELATED"/>
    <property type="match status" value="1"/>
</dbReference>
<keyword evidence="4" id="KW-0808">Transferase</keyword>
<keyword evidence="1" id="KW-0067">ATP-binding</keyword>
<keyword evidence="5" id="KW-1185">Reference proteome</keyword>
<feature type="domain" description="Protein kinase" evidence="3">
    <location>
        <begin position="27"/>
        <end position="285"/>
    </location>
</feature>
<dbReference type="InterPro" id="IPR000719">
    <property type="entry name" value="Prot_kinase_dom"/>
</dbReference>
<dbReference type="InterPro" id="IPR017441">
    <property type="entry name" value="Protein_kinase_ATP_BS"/>
</dbReference>
<dbReference type="Pfam" id="PF00069">
    <property type="entry name" value="Pkinase"/>
    <property type="match status" value="1"/>
</dbReference>
<dbReference type="GO" id="GO:0005524">
    <property type="term" value="F:ATP binding"/>
    <property type="evidence" value="ECO:0007669"/>
    <property type="project" value="UniProtKB-UniRule"/>
</dbReference>
<feature type="transmembrane region" description="Helical" evidence="2">
    <location>
        <begin position="296"/>
        <end position="318"/>
    </location>
</feature>
<evidence type="ECO:0000256" key="1">
    <source>
        <dbReference type="PROSITE-ProRule" id="PRU10141"/>
    </source>
</evidence>
<dbReference type="AlphaFoldDB" id="A0A366XU29"/>
<dbReference type="OrthoDB" id="583109at2"/>
<dbReference type="SUPFAM" id="SSF56112">
    <property type="entry name" value="Protein kinase-like (PK-like)"/>
    <property type="match status" value="1"/>
</dbReference>
<dbReference type="Proteomes" id="UP000253314">
    <property type="component" value="Unassembled WGS sequence"/>
</dbReference>
<keyword evidence="2" id="KW-0472">Membrane</keyword>
<protein>
    <submittedName>
        <fullName evidence="4">Protein kinase family protein</fullName>
    </submittedName>
</protein>
<dbReference type="RefSeq" id="WP_113808165.1">
    <property type="nucleotide sequence ID" value="NZ_QOCW01000032.1"/>
</dbReference>
<evidence type="ECO:0000313" key="4">
    <source>
        <dbReference type="EMBL" id="RBW67653.1"/>
    </source>
</evidence>
<name>A0A366XU29_9BACI</name>
<keyword evidence="1" id="KW-0547">Nucleotide-binding</keyword>
<dbReference type="PANTHER" id="PTHR44167:SF24">
    <property type="entry name" value="SERINE_THREONINE-PROTEIN KINASE CHK2"/>
    <property type="match status" value="1"/>
</dbReference>
<keyword evidence="2" id="KW-1133">Transmembrane helix</keyword>
<sequence length="320" mass="36675">MKRLSKNQECNIHAGTVISGKWNHNHYLIIKRLGSGATGTVYLAQSKNGLAALKIGNNSLGITSEVNILKRFSKVQGKSLGPSFIDMDDWIKDNECYPFYVMDYMRGEPFIDFLKTKNKEWLGILIIQLLNDLDHLHKAGWVFGDLKPDNLLVVGPPPKVCWIDVGGTTLIGRSIKEYTEFFDRGYWGLGSRKAEPSYDLFSTAMIIINAFYPERFEKKGDGITQLERLIRSNEQLNCYKSIIMNALKGKYNHAAAMRQDMIHTMQRRKSEKTRKGEKVIKNPPVKKENKQIKKSFFRGMETLVIVALILFLYILYLINQ</sequence>
<dbReference type="Gene3D" id="1.10.510.10">
    <property type="entry name" value="Transferase(Phosphotransferase) domain 1"/>
    <property type="match status" value="1"/>
</dbReference>
<keyword evidence="4" id="KW-0418">Kinase</keyword>
<accession>A0A366XU29</accession>
<organism evidence="4 5">
    <name type="scientific">Bacillus taeanensis</name>
    <dbReference type="NCBI Taxonomy" id="273032"/>
    <lineage>
        <taxon>Bacteria</taxon>
        <taxon>Bacillati</taxon>
        <taxon>Bacillota</taxon>
        <taxon>Bacilli</taxon>
        <taxon>Bacillales</taxon>
        <taxon>Bacillaceae</taxon>
        <taxon>Bacillus</taxon>
    </lineage>
</organism>
<proteinExistence type="predicted"/>
<reference evidence="4 5" key="1">
    <citation type="submission" date="2018-07" db="EMBL/GenBank/DDBJ databases">
        <title>Lottiidibacillus patelloidae gen. nov., sp. nov., isolated from the intestinal tract of a marine limpet and the reclassification of B. taeanensis BH030017T, B. algicola KMM 3737T and B. hwajinpoensis SW-72T as genus Lottiidibacillus.</title>
        <authorList>
            <person name="Liu R."/>
            <person name="Huang Z."/>
        </authorList>
    </citation>
    <scope>NUCLEOTIDE SEQUENCE [LARGE SCALE GENOMIC DNA]</scope>
    <source>
        <strain evidence="4 5">BH030017</strain>
    </source>
</reference>
<evidence type="ECO:0000259" key="3">
    <source>
        <dbReference type="PROSITE" id="PS50011"/>
    </source>
</evidence>
<feature type="binding site" evidence="1">
    <location>
        <position position="54"/>
    </location>
    <ligand>
        <name>ATP</name>
        <dbReference type="ChEBI" id="CHEBI:30616"/>
    </ligand>
</feature>
<dbReference type="PROSITE" id="PS00107">
    <property type="entry name" value="PROTEIN_KINASE_ATP"/>
    <property type="match status" value="1"/>
</dbReference>